<dbReference type="InterPro" id="IPR002227">
    <property type="entry name" value="Tyrosinase_Cu-bd"/>
</dbReference>
<dbReference type="GeneID" id="92077741"/>
<gene>
    <name evidence="6" type="ORF">PG986_008457</name>
</gene>
<dbReference type="PANTHER" id="PTHR11474">
    <property type="entry name" value="TYROSINASE FAMILY MEMBER"/>
    <property type="match status" value="1"/>
</dbReference>
<dbReference type="InterPro" id="IPR008922">
    <property type="entry name" value="Di-copper_centre_dom_sf"/>
</dbReference>
<evidence type="ECO:0000259" key="5">
    <source>
        <dbReference type="PROSITE" id="PS00498"/>
    </source>
</evidence>
<sequence length="384" mass="42800">MELHAFSFGALALLLATAAFPILALAAAATPFANADAAMGIDSTCTKPYVRKEWRRLKLDERKSYIGAVKCMMAKPGVAPLDAVTNRFEDFLATHIVQAFVSHFVGIFYPYHRFLLARYEEELWDCGWSRDLGQPFWDWTLDVEHDDDLINSPVFDVDTGFGGNGGWVGGNFTHPAPGMHPQLTHPAPCPLHLPRSSNPPQDVPDRTGGGCLQNGPFADLSTFLGPQNNTEKKGRNCLRRDLAPVSLRAMSGPDRVAEAMALPDYGRWERVTDGASLHPGGHWGPGGLYGTMTDLFASPGDPVFWLHHSNLDRAWWSWQTRDPARIYDISGPLVFFDYDNKEAGNLTLDGIVWNGLGDFRKETTVERLMHIQRGELCYTYDELY</sequence>
<comment type="caution">
    <text evidence="6">The sequence shown here is derived from an EMBL/GenBank/DDBJ whole genome shotgun (WGS) entry which is preliminary data.</text>
</comment>
<evidence type="ECO:0000256" key="2">
    <source>
        <dbReference type="ARBA" id="ARBA00023008"/>
    </source>
</evidence>
<feature type="chain" id="PRO_5046853020" evidence="4">
    <location>
        <begin position="20"/>
        <end position="384"/>
    </location>
</feature>
<evidence type="ECO:0000313" key="7">
    <source>
        <dbReference type="Proteomes" id="UP001391051"/>
    </source>
</evidence>
<proteinExistence type="predicted"/>
<dbReference type="Pfam" id="PF00264">
    <property type="entry name" value="Tyrosinase"/>
    <property type="match status" value="1"/>
</dbReference>
<accession>A0ABR1QFG2</accession>
<keyword evidence="1" id="KW-0479">Metal-binding</keyword>
<dbReference type="PRINTS" id="PR00092">
    <property type="entry name" value="TYROSINASE"/>
</dbReference>
<dbReference type="PROSITE" id="PS00498">
    <property type="entry name" value="TYROSINASE_2"/>
    <property type="match status" value="1"/>
</dbReference>
<feature type="signal peptide" evidence="4">
    <location>
        <begin position="1"/>
        <end position="19"/>
    </location>
</feature>
<keyword evidence="7" id="KW-1185">Reference proteome</keyword>
<evidence type="ECO:0000256" key="1">
    <source>
        <dbReference type="ARBA" id="ARBA00022723"/>
    </source>
</evidence>
<keyword evidence="2" id="KW-0186">Copper</keyword>
<dbReference type="RefSeq" id="XP_066700791.1">
    <property type="nucleotide sequence ID" value="XM_066844679.1"/>
</dbReference>
<dbReference type="SUPFAM" id="SSF48056">
    <property type="entry name" value="Di-copper centre-containing domain"/>
    <property type="match status" value="1"/>
</dbReference>
<organism evidence="6 7">
    <name type="scientific">Apiospora aurea</name>
    <dbReference type="NCBI Taxonomy" id="335848"/>
    <lineage>
        <taxon>Eukaryota</taxon>
        <taxon>Fungi</taxon>
        <taxon>Dikarya</taxon>
        <taxon>Ascomycota</taxon>
        <taxon>Pezizomycotina</taxon>
        <taxon>Sordariomycetes</taxon>
        <taxon>Xylariomycetidae</taxon>
        <taxon>Amphisphaeriales</taxon>
        <taxon>Apiosporaceae</taxon>
        <taxon>Apiospora</taxon>
    </lineage>
</organism>
<evidence type="ECO:0000256" key="3">
    <source>
        <dbReference type="SAM" id="MobiDB-lite"/>
    </source>
</evidence>
<dbReference type="PANTHER" id="PTHR11474:SF126">
    <property type="entry name" value="TYROSINASE-LIKE PROTEIN TYR-1-RELATED"/>
    <property type="match status" value="1"/>
</dbReference>
<reference evidence="6 7" key="1">
    <citation type="submission" date="2023-01" db="EMBL/GenBank/DDBJ databases">
        <title>Analysis of 21 Apiospora genomes using comparative genomics revels a genus with tremendous synthesis potential of carbohydrate active enzymes and secondary metabolites.</title>
        <authorList>
            <person name="Sorensen T."/>
        </authorList>
    </citation>
    <scope>NUCLEOTIDE SEQUENCE [LARGE SCALE GENOMIC DNA]</scope>
    <source>
        <strain evidence="6 7">CBS 24483</strain>
    </source>
</reference>
<dbReference type="Proteomes" id="UP001391051">
    <property type="component" value="Unassembled WGS sequence"/>
</dbReference>
<dbReference type="Gene3D" id="1.10.1280.10">
    <property type="entry name" value="Di-copper center containing domain from catechol oxidase"/>
    <property type="match status" value="1"/>
</dbReference>
<evidence type="ECO:0000256" key="4">
    <source>
        <dbReference type="SAM" id="SignalP"/>
    </source>
</evidence>
<dbReference type="InterPro" id="IPR050316">
    <property type="entry name" value="Tyrosinase/Hemocyanin"/>
</dbReference>
<dbReference type="EMBL" id="JAQQWE010000005">
    <property type="protein sequence ID" value="KAK7952729.1"/>
    <property type="molecule type" value="Genomic_DNA"/>
</dbReference>
<keyword evidence="4" id="KW-0732">Signal</keyword>
<name>A0ABR1QFG2_9PEZI</name>
<feature type="domain" description="Tyrosinase copper-binding" evidence="5">
    <location>
        <begin position="301"/>
        <end position="312"/>
    </location>
</feature>
<feature type="region of interest" description="Disordered" evidence="3">
    <location>
        <begin position="177"/>
        <end position="203"/>
    </location>
</feature>
<evidence type="ECO:0000313" key="6">
    <source>
        <dbReference type="EMBL" id="KAK7952729.1"/>
    </source>
</evidence>
<protein>
    <submittedName>
        <fullName evidence="6">Tyrosinase-like protein orsC</fullName>
    </submittedName>
</protein>